<organism evidence="9 10">
    <name type="scientific">Spirosoma utsteinense</name>
    <dbReference type="NCBI Taxonomy" id="2585773"/>
    <lineage>
        <taxon>Bacteria</taxon>
        <taxon>Pseudomonadati</taxon>
        <taxon>Bacteroidota</taxon>
        <taxon>Cytophagia</taxon>
        <taxon>Cytophagales</taxon>
        <taxon>Cytophagaceae</taxon>
        <taxon>Spirosoma</taxon>
    </lineage>
</organism>
<dbReference type="EMBL" id="VFIA01000014">
    <property type="protein sequence ID" value="MBC3792169.1"/>
    <property type="molecule type" value="Genomic_DNA"/>
</dbReference>
<evidence type="ECO:0000259" key="7">
    <source>
        <dbReference type="PROSITE" id="PS50112"/>
    </source>
</evidence>
<dbReference type="InterPro" id="IPR003594">
    <property type="entry name" value="HATPase_dom"/>
</dbReference>
<dbReference type="Pfam" id="PF13188">
    <property type="entry name" value="PAS_8"/>
    <property type="match status" value="1"/>
</dbReference>
<dbReference type="PRINTS" id="PR00344">
    <property type="entry name" value="BCTRLSENSOR"/>
</dbReference>
<dbReference type="RefSeq" id="WP_186750208.1">
    <property type="nucleotide sequence ID" value="NZ_VFIC01000031.1"/>
</dbReference>
<dbReference type="InterPro" id="IPR001610">
    <property type="entry name" value="PAC"/>
</dbReference>
<feature type="domain" description="Histidine kinase" evidence="6">
    <location>
        <begin position="807"/>
        <end position="1033"/>
    </location>
</feature>
<evidence type="ECO:0000259" key="6">
    <source>
        <dbReference type="PROSITE" id="PS50109"/>
    </source>
</evidence>
<proteinExistence type="predicted"/>
<dbReference type="PANTHER" id="PTHR43304">
    <property type="entry name" value="PHYTOCHROME-LIKE PROTEIN CPH1"/>
    <property type="match status" value="1"/>
</dbReference>
<dbReference type="SUPFAM" id="SSF47384">
    <property type="entry name" value="Homodimeric domain of signal transducing histidine kinase"/>
    <property type="match status" value="1"/>
</dbReference>
<dbReference type="PROSITE" id="PS50112">
    <property type="entry name" value="PAS"/>
    <property type="match status" value="5"/>
</dbReference>
<dbReference type="Pfam" id="PF08447">
    <property type="entry name" value="PAS_3"/>
    <property type="match status" value="2"/>
</dbReference>
<dbReference type="InterPro" id="IPR013656">
    <property type="entry name" value="PAS_4"/>
</dbReference>
<sequence length="1033" mass="114324">MEESLAAAFTNAEVGFVIAHTNGTLLYVNQAVGNLTGYPPSELINKPYALVIHPEDQGRYQHELKNLMTGSISSLTTQLRCIHKDGHITWVKLHTTLLVADEGQADRLFSIIDDVTNEVIVRDDQQKLLALVDNSLSFMAIADLEGRVTYINEAGRALVGLAKADGLKGITVADFYSPDQYALIRDVAVPTLLRQGYWSGRVKLTHFKTGETIPCQASGIRIDDPNTGKPIGRGFTMRDLRPELAAQETQQKLLTLVDNSIELMSVLELDGRNAYINKAGLALLGFESAEQVQETPISQLHAPEHFALVEQDVLPSVMRTGRWSGEMLVRHLKTGEVFPVFNNTIRIDDPHTSQPIAVGAVMRDRRPELLAQQALLTSEARFRSLIMQAPVAVAVFRGDEFVFETVNEAYLPLIGKTRPEVEGKPLFEVLPETRSTLEPLARELLRTGVPFPASEFAIVLNRHGREETCYFNSIWEPLRLSDGRIDGFVVVAHEVTQQVLARKRAEASEAKLRSIIEEAPVATCLFVGPQLVIELANQPMIRFFGRGPSIVGQPVRDVLTGADGDVSAIALLEQVFRTGNSFTAPAAPANLIIGGVESTYYFDLSLKPLRNEAGQVYAILETAIEVTAEVINRKKLEASETYFRRLTDTVPTIIWETAPDGNCTYLNQQWYAATGQTQAEAEGFGWLRATHPDDKPEVGRLFMEANQRQTSFRALYRMRQTDGSYRWTIDLGSPRFSETGAYEGMIGTVVDVHEQVLAGQAIEESEARFRTLSAQLDQQVQARTQQLEASIHDLQRSNENLQQFAYIASHDLQEPLRKIQSFGDLLKNQYATGLGEGITYLDRMQSAASRMSTLIRDLLAYSRISTQQEATARVPLTQVVRQAVLDLDLLIGETRAVIRIDPLPTVLGDTSQLGQLFLNLLGNALKFRRTGVPPQVQIQAHHVLPSDLPPSVKPARAAPTYHRIDVTDNGIGFDEQYVDRIFQVFQRLHGRSEYTGTGIGLAICEKVAANHGGAITARSQPGQGATFSIYLPA</sequence>
<keyword evidence="4" id="KW-0808">Transferase</keyword>
<name>A0ABR6W7G4_9BACT</name>
<protein>
    <recommendedName>
        <fullName evidence="2">histidine kinase</fullName>
        <ecNumber evidence="2">2.7.13.3</ecNumber>
    </recommendedName>
</protein>
<keyword evidence="5" id="KW-0418">Kinase</keyword>
<evidence type="ECO:0000256" key="5">
    <source>
        <dbReference type="ARBA" id="ARBA00022777"/>
    </source>
</evidence>
<dbReference type="InterPro" id="IPR036097">
    <property type="entry name" value="HisK_dim/P_sf"/>
</dbReference>
<dbReference type="InterPro" id="IPR004358">
    <property type="entry name" value="Sig_transdc_His_kin-like_C"/>
</dbReference>
<dbReference type="SMART" id="SM00086">
    <property type="entry name" value="PAC"/>
    <property type="match status" value="3"/>
</dbReference>
<dbReference type="SMART" id="SM00091">
    <property type="entry name" value="PAS"/>
    <property type="match status" value="6"/>
</dbReference>
<dbReference type="CDD" id="cd00082">
    <property type="entry name" value="HisKA"/>
    <property type="match status" value="1"/>
</dbReference>
<dbReference type="PROSITE" id="PS50109">
    <property type="entry name" value="HIS_KIN"/>
    <property type="match status" value="1"/>
</dbReference>
<dbReference type="InterPro" id="IPR036890">
    <property type="entry name" value="HATPase_C_sf"/>
</dbReference>
<comment type="catalytic activity">
    <reaction evidence="1">
        <text>ATP + protein L-histidine = ADP + protein N-phospho-L-histidine.</text>
        <dbReference type="EC" id="2.7.13.3"/>
    </reaction>
</comment>
<dbReference type="InterPro" id="IPR003661">
    <property type="entry name" value="HisK_dim/P_dom"/>
</dbReference>
<dbReference type="InterPro" id="IPR052162">
    <property type="entry name" value="Sensor_kinase/Photoreceptor"/>
</dbReference>
<dbReference type="Pfam" id="PF02518">
    <property type="entry name" value="HATPase_c"/>
    <property type="match status" value="1"/>
</dbReference>
<dbReference type="Proteomes" id="UP000700732">
    <property type="component" value="Unassembled WGS sequence"/>
</dbReference>
<evidence type="ECO:0000313" key="9">
    <source>
        <dbReference type="EMBL" id="MBC3792169.1"/>
    </source>
</evidence>
<dbReference type="InterPro" id="IPR005467">
    <property type="entry name" value="His_kinase_dom"/>
</dbReference>
<evidence type="ECO:0000256" key="2">
    <source>
        <dbReference type="ARBA" id="ARBA00012438"/>
    </source>
</evidence>
<dbReference type="SUPFAM" id="SSF55785">
    <property type="entry name" value="PYP-like sensor domain (PAS domain)"/>
    <property type="match status" value="6"/>
</dbReference>
<evidence type="ECO:0000256" key="3">
    <source>
        <dbReference type="ARBA" id="ARBA00022553"/>
    </source>
</evidence>
<dbReference type="Gene3D" id="3.30.450.20">
    <property type="entry name" value="PAS domain"/>
    <property type="match status" value="6"/>
</dbReference>
<feature type="domain" description="PAC" evidence="8">
    <location>
        <begin position="75"/>
        <end position="127"/>
    </location>
</feature>
<feature type="domain" description="PAS" evidence="7">
    <location>
        <begin position="639"/>
        <end position="709"/>
    </location>
</feature>
<comment type="caution">
    <text evidence="9">The sequence shown here is derived from an EMBL/GenBank/DDBJ whole genome shotgun (WGS) entry which is preliminary data.</text>
</comment>
<dbReference type="Pfam" id="PF08448">
    <property type="entry name" value="PAS_4"/>
    <property type="match status" value="1"/>
</dbReference>
<feature type="domain" description="PAS" evidence="7">
    <location>
        <begin position="378"/>
        <end position="448"/>
    </location>
</feature>
<dbReference type="Pfam" id="PF00512">
    <property type="entry name" value="HisKA"/>
    <property type="match status" value="1"/>
</dbReference>
<evidence type="ECO:0000259" key="8">
    <source>
        <dbReference type="PROSITE" id="PS50113"/>
    </source>
</evidence>
<dbReference type="InterPro" id="IPR013767">
    <property type="entry name" value="PAS_fold"/>
</dbReference>
<feature type="domain" description="PAS" evidence="7">
    <location>
        <begin position="249"/>
        <end position="321"/>
    </location>
</feature>
<accession>A0ABR6W7G4</accession>
<keyword evidence="10" id="KW-1185">Reference proteome</keyword>
<dbReference type="SMART" id="SM00387">
    <property type="entry name" value="HATPase_c"/>
    <property type="match status" value="1"/>
</dbReference>
<reference evidence="9 10" key="1">
    <citation type="submission" date="2019-06" db="EMBL/GenBank/DDBJ databases">
        <title>Spirosoma utsteinense sp. nov. isolated from Antarctic ice-free soils.</title>
        <authorList>
            <person name="Tahon G."/>
        </authorList>
    </citation>
    <scope>NUCLEOTIDE SEQUENCE [LARGE SCALE GENOMIC DNA]</scope>
    <source>
        <strain evidence="9 10">LMG 31447</strain>
    </source>
</reference>
<dbReference type="CDD" id="cd00130">
    <property type="entry name" value="PAS"/>
    <property type="match status" value="5"/>
</dbReference>
<dbReference type="Gene3D" id="1.10.287.130">
    <property type="match status" value="1"/>
</dbReference>
<dbReference type="InterPro" id="IPR013655">
    <property type="entry name" value="PAS_fold_3"/>
</dbReference>
<dbReference type="Gene3D" id="3.30.565.10">
    <property type="entry name" value="Histidine kinase-like ATPase, C-terminal domain"/>
    <property type="match status" value="1"/>
</dbReference>
<dbReference type="InterPro" id="IPR000700">
    <property type="entry name" value="PAS-assoc_C"/>
</dbReference>
<dbReference type="PANTHER" id="PTHR43304:SF1">
    <property type="entry name" value="PAC DOMAIN-CONTAINING PROTEIN"/>
    <property type="match status" value="1"/>
</dbReference>
<dbReference type="InterPro" id="IPR000014">
    <property type="entry name" value="PAS"/>
</dbReference>
<dbReference type="SUPFAM" id="SSF55874">
    <property type="entry name" value="ATPase domain of HSP90 chaperone/DNA topoisomerase II/histidine kinase"/>
    <property type="match status" value="1"/>
</dbReference>
<dbReference type="SMART" id="SM00388">
    <property type="entry name" value="HisKA"/>
    <property type="match status" value="1"/>
</dbReference>
<dbReference type="InterPro" id="IPR035965">
    <property type="entry name" value="PAS-like_dom_sf"/>
</dbReference>
<feature type="domain" description="PAS" evidence="7">
    <location>
        <begin position="124"/>
        <end position="196"/>
    </location>
</feature>
<gene>
    <name evidence="9" type="ORF">FH603_2679</name>
</gene>
<evidence type="ECO:0000256" key="1">
    <source>
        <dbReference type="ARBA" id="ARBA00000085"/>
    </source>
</evidence>
<evidence type="ECO:0000256" key="4">
    <source>
        <dbReference type="ARBA" id="ARBA00022679"/>
    </source>
</evidence>
<dbReference type="PROSITE" id="PS50113">
    <property type="entry name" value="PAC"/>
    <property type="match status" value="2"/>
</dbReference>
<dbReference type="NCBIfam" id="TIGR00229">
    <property type="entry name" value="sensory_box"/>
    <property type="match status" value="5"/>
</dbReference>
<feature type="domain" description="PAC" evidence="8">
    <location>
        <begin position="712"/>
        <end position="764"/>
    </location>
</feature>
<feature type="domain" description="PAS" evidence="7">
    <location>
        <begin position="1"/>
        <end position="71"/>
    </location>
</feature>
<dbReference type="EC" id="2.7.13.3" evidence="2"/>
<evidence type="ECO:0000313" key="10">
    <source>
        <dbReference type="Proteomes" id="UP000700732"/>
    </source>
</evidence>
<dbReference type="Pfam" id="PF00989">
    <property type="entry name" value="PAS"/>
    <property type="match status" value="1"/>
</dbReference>
<keyword evidence="3" id="KW-0597">Phosphoprotein</keyword>